<protein>
    <submittedName>
        <fullName evidence="1">Uncharacterized protein</fullName>
    </submittedName>
</protein>
<dbReference type="EMBL" id="JBHTKH010000004">
    <property type="protein sequence ID" value="MFD1054344.1"/>
    <property type="molecule type" value="Genomic_DNA"/>
</dbReference>
<gene>
    <name evidence="1" type="ORF">ACFQ2V_08505</name>
</gene>
<evidence type="ECO:0000313" key="1">
    <source>
        <dbReference type="EMBL" id="MFD1054344.1"/>
    </source>
</evidence>
<keyword evidence="2" id="KW-1185">Reference proteome</keyword>
<comment type="caution">
    <text evidence="1">The sequence shown here is derived from an EMBL/GenBank/DDBJ whole genome shotgun (WGS) entry which is preliminary data.</text>
</comment>
<organism evidence="1 2">
    <name type="scientific">Terrabacter terrigena</name>
    <dbReference type="NCBI Taxonomy" id="574718"/>
    <lineage>
        <taxon>Bacteria</taxon>
        <taxon>Bacillati</taxon>
        <taxon>Actinomycetota</taxon>
        <taxon>Actinomycetes</taxon>
        <taxon>Micrococcales</taxon>
        <taxon>Intrasporangiaceae</taxon>
        <taxon>Terrabacter</taxon>
    </lineage>
</organism>
<proteinExistence type="predicted"/>
<reference evidence="2" key="1">
    <citation type="journal article" date="2019" name="Int. J. Syst. Evol. Microbiol.">
        <title>The Global Catalogue of Microorganisms (GCM) 10K type strain sequencing project: providing services to taxonomists for standard genome sequencing and annotation.</title>
        <authorList>
            <consortium name="The Broad Institute Genomics Platform"/>
            <consortium name="The Broad Institute Genome Sequencing Center for Infectious Disease"/>
            <person name="Wu L."/>
            <person name="Ma J."/>
        </authorList>
    </citation>
    <scope>NUCLEOTIDE SEQUENCE [LARGE SCALE GENOMIC DNA]</scope>
    <source>
        <strain evidence="2">CCUG 57508</strain>
    </source>
</reference>
<dbReference type="Proteomes" id="UP001597046">
    <property type="component" value="Unassembled WGS sequence"/>
</dbReference>
<sequence>MKRSTVITALLVVAVFSAAWGVTRLVAGSNTDSGTGSSESVAAPASAVARVSLPGNVPATGEPQLASLSMLHPRPGSAVQAPGPFDDRFTMTGLRFDGRSVSATATITTDVSDVLEFGALAGFYDTRGVLIGTARFEYHNDESAPRHEHAGPPSELEAVSIAVPKALRGRAVSAAVGVPVLVNE</sequence>
<name>A0ABW3MXP5_9MICO</name>
<dbReference type="RefSeq" id="WP_386052370.1">
    <property type="nucleotide sequence ID" value="NZ_JBHTKH010000004.1"/>
</dbReference>
<evidence type="ECO:0000313" key="2">
    <source>
        <dbReference type="Proteomes" id="UP001597046"/>
    </source>
</evidence>
<accession>A0ABW3MXP5</accession>